<comment type="caution">
    <text evidence="13">The sequence shown here is derived from an EMBL/GenBank/DDBJ whole genome shotgun (WGS) entry which is preliminary data.</text>
</comment>
<dbReference type="EMBL" id="DROD01000143">
    <property type="protein sequence ID" value="HHJ51938.1"/>
    <property type="molecule type" value="Genomic_DNA"/>
</dbReference>
<dbReference type="HAMAP" id="MF_01393">
    <property type="entry name" value="ATP_synth_a_bact"/>
    <property type="match status" value="1"/>
</dbReference>
<evidence type="ECO:0000256" key="5">
    <source>
        <dbReference type="ARBA" id="ARBA00022692"/>
    </source>
</evidence>
<dbReference type="InterPro" id="IPR023011">
    <property type="entry name" value="ATP_synth_F0_asu_AS"/>
</dbReference>
<name>A0A7V5PMW7_CALAY</name>
<evidence type="ECO:0000313" key="13">
    <source>
        <dbReference type="EMBL" id="HHJ51938.1"/>
    </source>
</evidence>
<dbReference type="CDD" id="cd00310">
    <property type="entry name" value="ATP-synt_Fo_a_6"/>
    <property type="match status" value="1"/>
</dbReference>
<keyword evidence="6 11" id="KW-0375">Hydrogen ion transport</keyword>
<dbReference type="GO" id="GO:0045259">
    <property type="term" value="C:proton-transporting ATP synthase complex"/>
    <property type="evidence" value="ECO:0007669"/>
    <property type="project" value="UniProtKB-KW"/>
</dbReference>
<evidence type="ECO:0000256" key="10">
    <source>
        <dbReference type="ARBA" id="ARBA00023310"/>
    </source>
</evidence>
<dbReference type="SUPFAM" id="SSF81336">
    <property type="entry name" value="F1F0 ATP synthase subunit A"/>
    <property type="match status" value="1"/>
</dbReference>
<keyword evidence="10 11" id="KW-0066">ATP synthesis</keyword>
<gene>
    <name evidence="11 13" type="primary">atpB</name>
    <name evidence="13" type="ORF">ENJ89_01975</name>
</gene>
<reference evidence="13" key="1">
    <citation type="journal article" date="2020" name="mSystems">
        <title>Genome- and Community-Level Interaction Insights into Carbon Utilization and Element Cycling Functions of Hydrothermarchaeota in Hydrothermal Sediment.</title>
        <authorList>
            <person name="Zhou Z."/>
            <person name="Liu Y."/>
            <person name="Xu W."/>
            <person name="Pan J."/>
            <person name="Luo Z.H."/>
            <person name="Li M."/>
        </authorList>
    </citation>
    <scope>NUCLEOTIDE SEQUENCE [LARGE SCALE GENOMIC DNA]</scope>
    <source>
        <strain evidence="13">HyVt-527</strain>
    </source>
</reference>
<dbReference type="PRINTS" id="PR00123">
    <property type="entry name" value="ATPASEA"/>
</dbReference>
<evidence type="ECO:0000256" key="11">
    <source>
        <dbReference type="HAMAP-Rule" id="MF_01393"/>
    </source>
</evidence>
<evidence type="ECO:0000256" key="12">
    <source>
        <dbReference type="RuleBase" id="RU000483"/>
    </source>
</evidence>
<dbReference type="InterPro" id="IPR000568">
    <property type="entry name" value="ATP_synth_F0_asu"/>
</dbReference>
<evidence type="ECO:0000256" key="1">
    <source>
        <dbReference type="ARBA" id="ARBA00004141"/>
    </source>
</evidence>
<feature type="transmembrane region" description="Helical" evidence="11">
    <location>
        <begin position="62"/>
        <end position="84"/>
    </location>
</feature>
<dbReference type="NCBIfam" id="TIGR01131">
    <property type="entry name" value="ATP_synt_6_or_A"/>
    <property type="match status" value="1"/>
</dbReference>
<dbReference type="GO" id="GO:0005886">
    <property type="term" value="C:plasma membrane"/>
    <property type="evidence" value="ECO:0007669"/>
    <property type="project" value="UniProtKB-SubCell"/>
</dbReference>
<feature type="transmembrane region" description="Helical" evidence="11">
    <location>
        <begin position="215"/>
        <end position="236"/>
    </location>
</feature>
<dbReference type="InterPro" id="IPR045083">
    <property type="entry name" value="ATP_synth_F0_asu_bact/mt"/>
</dbReference>
<dbReference type="AlphaFoldDB" id="A0A7V5PMW7"/>
<feature type="transmembrane region" description="Helical" evidence="11">
    <location>
        <begin position="126"/>
        <end position="145"/>
    </location>
</feature>
<dbReference type="PANTHER" id="PTHR11410:SF0">
    <property type="entry name" value="ATP SYNTHASE SUBUNIT A"/>
    <property type="match status" value="1"/>
</dbReference>
<evidence type="ECO:0000256" key="2">
    <source>
        <dbReference type="ARBA" id="ARBA00006810"/>
    </source>
</evidence>
<evidence type="ECO:0000256" key="8">
    <source>
        <dbReference type="ARBA" id="ARBA00023065"/>
    </source>
</evidence>
<dbReference type="PROSITE" id="PS00449">
    <property type="entry name" value="ATPASE_A"/>
    <property type="match status" value="1"/>
</dbReference>
<feature type="transmembrane region" description="Helical" evidence="11">
    <location>
        <begin position="190"/>
        <end position="206"/>
    </location>
</feature>
<feature type="transmembrane region" description="Helical" evidence="11">
    <location>
        <begin position="152"/>
        <end position="170"/>
    </location>
</feature>
<keyword evidence="7 11" id="KW-1133">Transmembrane helix</keyword>
<dbReference type="Pfam" id="PF00119">
    <property type="entry name" value="ATP-synt_A"/>
    <property type="match status" value="1"/>
</dbReference>
<keyword evidence="5 11" id="KW-0812">Transmembrane</keyword>
<proteinExistence type="inferred from homology"/>
<evidence type="ECO:0000256" key="4">
    <source>
        <dbReference type="ARBA" id="ARBA00022547"/>
    </source>
</evidence>
<keyword evidence="4 11" id="KW-0138">CF(0)</keyword>
<sequence length="283" mass="31515">MALLEHTEAVADSVAEHGENIGAWIQHHLMNGPEWPILPGVHIHLPHIPPIHFLGMTIDLSIGNHVVMLWIAGLITILLFKFAYKKEDNVPKGFGALLEMLVLFIRDEVAIANMGEKEGPRFTPLLTAMFFFVLINNLMGLIPLFSTATGNVNVTAAMALVTFFATQIYGVLEQGLFGYYKNLVPHGVPFYLWPLMFVIEIMGLIAKHVALTIRLFANMVAGHIVLFAFLGLIIMFKTYWVSPVSVGFGVFVYFLELLVAFIQAYIFTVLSALFIGMSVNPEH</sequence>
<keyword evidence="11" id="KW-1003">Cell membrane</keyword>
<protein>
    <recommendedName>
        <fullName evidence="11 12">ATP synthase subunit a</fullName>
    </recommendedName>
    <alternativeName>
        <fullName evidence="11">ATP synthase F0 sector subunit a</fullName>
    </alternativeName>
    <alternativeName>
        <fullName evidence="11">F-ATPase subunit 6</fullName>
    </alternativeName>
</protein>
<keyword evidence="9 11" id="KW-0472">Membrane</keyword>
<dbReference type="GO" id="GO:0046933">
    <property type="term" value="F:proton-transporting ATP synthase activity, rotational mechanism"/>
    <property type="evidence" value="ECO:0007669"/>
    <property type="project" value="UniProtKB-UniRule"/>
</dbReference>
<evidence type="ECO:0000256" key="7">
    <source>
        <dbReference type="ARBA" id="ARBA00022989"/>
    </source>
</evidence>
<evidence type="ECO:0000256" key="9">
    <source>
        <dbReference type="ARBA" id="ARBA00023136"/>
    </source>
</evidence>
<keyword evidence="8 11" id="KW-0406">Ion transport</keyword>
<feature type="transmembrane region" description="Helical" evidence="11">
    <location>
        <begin position="248"/>
        <end position="275"/>
    </location>
</feature>
<evidence type="ECO:0000256" key="6">
    <source>
        <dbReference type="ARBA" id="ARBA00022781"/>
    </source>
</evidence>
<dbReference type="PANTHER" id="PTHR11410">
    <property type="entry name" value="ATP SYNTHASE SUBUNIT A"/>
    <property type="match status" value="1"/>
</dbReference>
<dbReference type="Proteomes" id="UP000886124">
    <property type="component" value="Unassembled WGS sequence"/>
</dbReference>
<comment type="subcellular location">
    <subcellularLocation>
        <location evidence="11 12">Cell membrane</location>
        <topology evidence="11 12">Multi-pass membrane protein</topology>
    </subcellularLocation>
    <subcellularLocation>
        <location evidence="1">Membrane</location>
        <topology evidence="1">Multi-pass membrane protein</topology>
    </subcellularLocation>
</comment>
<comment type="function">
    <text evidence="11 12">Key component of the proton channel; it plays a direct role in the translocation of protons across the membrane.</text>
</comment>
<comment type="similarity">
    <text evidence="2 11 12">Belongs to the ATPase A chain family.</text>
</comment>
<evidence type="ECO:0000256" key="3">
    <source>
        <dbReference type="ARBA" id="ARBA00022448"/>
    </source>
</evidence>
<keyword evidence="3 11" id="KW-0813">Transport</keyword>
<dbReference type="Gene3D" id="1.20.120.220">
    <property type="entry name" value="ATP synthase, F0 complex, subunit A"/>
    <property type="match status" value="1"/>
</dbReference>
<accession>A0A7V5PMW7</accession>
<organism evidence="13">
    <name type="scientific">Caldithrix abyssi</name>
    <dbReference type="NCBI Taxonomy" id="187145"/>
    <lineage>
        <taxon>Bacteria</taxon>
        <taxon>Pseudomonadati</taxon>
        <taxon>Calditrichota</taxon>
        <taxon>Calditrichia</taxon>
        <taxon>Calditrichales</taxon>
        <taxon>Calditrichaceae</taxon>
        <taxon>Caldithrix</taxon>
    </lineage>
</organism>
<dbReference type="InterPro" id="IPR035908">
    <property type="entry name" value="F0_ATP_A_sf"/>
</dbReference>